<dbReference type="PANTHER" id="PTHR11921:SF29">
    <property type="entry name" value="SUCCINATE DEHYDROGENASE [UBIQUINONE] IRON-SULFUR SUBUNIT, MITOCHONDRIAL"/>
    <property type="match status" value="1"/>
</dbReference>
<dbReference type="InterPro" id="IPR036010">
    <property type="entry name" value="2Fe-2S_ferredoxin-like_sf"/>
</dbReference>
<dbReference type="InterPro" id="IPR012675">
    <property type="entry name" value="Beta-grasp_dom_sf"/>
</dbReference>
<keyword evidence="5" id="KW-0479">Metal-binding</keyword>
<dbReference type="AlphaFoldDB" id="A0A498KP95"/>
<evidence type="ECO:0000259" key="8">
    <source>
        <dbReference type="PROSITE" id="PS51085"/>
    </source>
</evidence>
<evidence type="ECO:0000256" key="7">
    <source>
        <dbReference type="ARBA" id="ARBA00034078"/>
    </source>
</evidence>
<dbReference type="InterPro" id="IPR001041">
    <property type="entry name" value="2Fe-2S_ferredoxin-type"/>
</dbReference>
<evidence type="ECO:0000256" key="2">
    <source>
        <dbReference type="ARBA" id="ARBA00004443"/>
    </source>
</evidence>
<name>A0A498KP95_MALDO</name>
<evidence type="ECO:0000313" key="9">
    <source>
        <dbReference type="EMBL" id="RXI09557.1"/>
    </source>
</evidence>
<sequence>MATRLIRRAIASAAASGSTTTVSFRYACVRAMALEAQAQQVDLKSRDKMDIKTFSIYRWNPDNPKKLKLKEYEINLKECGPIVLDALTKIKNEMDPTLTFRRSCREGICGSCAMNIDGCNGLACLTKTQFMDFFICWSHAVYFWGTQNCHHFSTQAMPTLDNSSKNQCQRWPRAGHASYNCRSCSTHGRTWKKIRTLSFLK</sequence>
<evidence type="ECO:0000313" key="10">
    <source>
        <dbReference type="EMBL" id="RXI09930.1"/>
    </source>
</evidence>
<evidence type="ECO:0000256" key="1">
    <source>
        <dbReference type="ARBA" id="ARBA00002787"/>
    </source>
</evidence>
<dbReference type="InterPro" id="IPR025192">
    <property type="entry name" value="Succ_DH/fum_Rdtase_N"/>
</dbReference>
<comment type="subcellular location">
    <subcellularLocation>
        <location evidence="2">Mitochondrion inner membrane</location>
        <topology evidence="2">Peripheral membrane protein</topology>
        <orientation evidence="2">Matrix side</orientation>
    </subcellularLocation>
</comment>
<dbReference type="STRING" id="3750.A0A498KP95"/>
<dbReference type="Proteomes" id="UP000290289">
    <property type="component" value="Unassembled WGS sequence"/>
</dbReference>
<keyword evidence="6" id="KW-0411">Iron-sulfur</keyword>
<comment type="cofactor">
    <cofactor evidence="7">
        <name>[2Fe-2S] cluster</name>
        <dbReference type="ChEBI" id="CHEBI:190135"/>
    </cofactor>
</comment>
<evidence type="ECO:0000313" key="11">
    <source>
        <dbReference type="Proteomes" id="UP000290289"/>
    </source>
</evidence>
<evidence type="ECO:0000256" key="4">
    <source>
        <dbReference type="ARBA" id="ARBA00011313"/>
    </source>
</evidence>
<dbReference type="GO" id="GO:0016491">
    <property type="term" value="F:oxidoreductase activity"/>
    <property type="evidence" value="ECO:0007669"/>
    <property type="project" value="InterPro"/>
</dbReference>
<comment type="caution">
    <text evidence="10">The sequence shown here is derived from an EMBL/GenBank/DDBJ whole genome shotgun (WGS) entry which is preliminary data.</text>
</comment>
<dbReference type="NCBIfam" id="TIGR00384">
    <property type="entry name" value="dhsB"/>
    <property type="match status" value="1"/>
</dbReference>
<dbReference type="PROSITE" id="PS51085">
    <property type="entry name" value="2FE2S_FER_2"/>
    <property type="match status" value="1"/>
</dbReference>
<accession>A0A498KP95</accession>
<comment type="pathway">
    <text evidence="3">Carbohydrate metabolism; tricarboxylic acid cycle; fumarate from succinate (eukaryal route): step 1/1.</text>
</comment>
<keyword evidence="5" id="KW-0001">2Fe-2S</keyword>
<dbReference type="PANTHER" id="PTHR11921">
    <property type="entry name" value="SUCCINATE DEHYDROGENASE IRON-SULFUR PROTEIN"/>
    <property type="match status" value="1"/>
</dbReference>
<gene>
    <name evidence="9" type="ORF">DVH24_008689</name>
    <name evidence="10" type="ORF">DVH24_026572</name>
</gene>
<dbReference type="InterPro" id="IPR004489">
    <property type="entry name" value="Succ_DH/fum_Rdtase_Fe-S"/>
</dbReference>
<evidence type="ECO:0000256" key="3">
    <source>
        <dbReference type="ARBA" id="ARBA00004788"/>
    </source>
</evidence>
<comment type="subunit">
    <text evidence="4">Component of complex II composed of eight subunits in plants: four classical SDH subunits SDH1, SDH2, SDH3 and SDH4 (a flavoprotein (FP), an iron-sulfur protein (IP), and a cytochrome b composed of a large and a small subunit.), as well as four subunits unknown in mitochondria from bacteria and heterotrophic eukaryotes.</text>
</comment>
<dbReference type="Pfam" id="PF13085">
    <property type="entry name" value="Fer2_3"/>
    <property type="match status" value="1"/>
</dbReference>
<reference evidence="10 11" key="1">
    <citation type="submission" date="2018-10" db="EMBL/GenBank/DDBJ databases">
        <title>A high-quality apple genome assembly.</title>
        <authorList>
            <person name="Hu J."/>
        </authorList>
    </citation>
    <scope>NUCLEOTIDE SEQUENCE [LARGE SCALE GENOMIC DNA]</scope>
    <source>
        <strain evidence="11">cv. HFTH1</strain>
        <tissue evidence="10">Young leaf</tissue>
    </source>
</reference>
<organism evidence="10 11">
    <name type="scientific">Malus domestica</name>
    <name type="common">Apple</name>
    <name type="synonym">Pyrus malus</name>
    <dbReference type="NCBI Taxonomy" id="3750"/>
    <lineage>
        <taxon>Eukaryota</taxon>
        <taxon>Viridiplantae</taxon>
        <taxon>Streptophyta</taxon>
        <taxon>Embryophyta</taxon>
        <taxon>Tracheophyta</taxon>
        <taxon>Spermatophyta</taxon>
        <taxon>Magnoliopsida</taxon>
        <taxon>eudicotyledons</taxon>
        <taxon>Gunneridae</taxon>
        <taxon>Pentapetalae</taxon>
        <taxon>rosids</taxon>
        <taxon>fabids</taxon>
        <taxon>Rosales</taxon>
        <taxon>Rosaceae</taxon>
        <taxon>Amygdaloideae</taxon>
        <taxon>Maleae</taxon>
        <taxon>Malus</taxon>
    </lineage>
</organism>
<dbReference type="GO" id="GO:0005743">
    <property type="term" value="C:mitochondrial inner membrane"/>
    <property type="evidence" value="ECO:0007669"/>
    <property type="project" value="UniProtKB-SubCell"/>
</dbReference>
<dbReference type="EMBL" id="RDQH01000108">
    <property type="protein sequence ID" value="RXI09930.1"/>
    <property type="molecule type" value="Genomic_DNA"/>
</dbReference>
<dbReference type="GO" id="GO:0006099">
    <property type="term" value="P:tricarboxylic acid cycle"/>
    <property type="evidence" value="ECO:0007669"/>
    <property type="project" value="UniProtKB-UniPathway"/>
</dbReference>
<dbReference type="InterPro" id="IPR006058">
    <property type="entry name" value="2Fe2S_fd_BS"/>
</dbReference>
<dbReference type="Gene3D" id="3.10.20.30">
    <property type="match status" value="1"/>
</dbReference>
<proteinExistence type="predicted"/>
<dbReference type="SUPFAM" id="SSF54292">
    <property type="entry name" value="2Fe-2S ferredoxin-like"/>
    <property type="match status" value="1"/>
</dbReference>
<evidence type="ECO:0000256" key="6">
    <source>
        <dbReference type="ARBA" id="ARBA00023014"/>
    </source>
</evidence>
<dbReference type="GO" id="GO:0045273">
    <property type="term" value="C:respiratory chain complex II (succinate dehydrogenase)"/>
    <property type="evidence" value="ECO:0007669"/>
    <property type="project" value="UniProtKB-ARBA"/>
</dbReference>
<feature type="domain" description="2Fe-2S ferredoxin-type" evidence="8">
    <location>
        <begin position="65"/>
        <end position="141"/>
    </location>
</feature>
<protein>
    <recommendedName>
        <fullName evidence="8">2Fe-2S ferredoxin-type domain-containing protein</fullName>
    </recommendedName>
</protein>
<evidence type="ECO:0000256" key="5">
    <source>
        <dbReference type="ARBA" id="ARBA00022714"/>
    </source>
</evidence>
<dbReference type="GO" id="GO:0022904">
    <property type="term" value="P:respiratory electron transport chain"/>
    <property type="evidence" value="ECO:0007669"/>
    <property type="project" value="TreeGrafter"/>
</dbReference>
<dbReference type="UniPathway" id="UPA00223">
    <property type="reaction ID" value="UER01006"/>
</dbReference>
<keyword evidence="5" id="KW-0408">Iron</keyword>
<dbReference type="GO" id="GO:0009055">
    <property type="term" value="F:electron transfer activity"/>
    <property type="evidence" value="ECO:0007669"/>
    <property type="project" value="InterPro"/>
</dbReference>
<keyword evidence="11" id="KW-1185">Reference proteome</keyword>
<dbReference type="GO" id="GO:0051537">
    <property type="term" value="F:2 iron, 2 sulfur cluster binding"/>
    <property type="evidence" value="ECO:0007669"/>
    <property type="project" value="UniProtKB-KW"/>
</dbReference>
<dbReference type="PROSITE" id="PS00197">
    <property type="entry name" value="2FE2S_FER_1"/>
    <property type="match status" value="1"/>
</dbReference>
<dbReference type="InterPro" id="IPR050573">
    <property type="entry name" value="SDH/FRD_Iron-Sulfur"/>
</dbReference>
<dbReference type="EMBL" id="RDQH01000314">
    <property type="protein sequence ID" value="RXI09557.1"/>
    <property type="molecule type" value="Genomic_DNA"/>
</dbReference>
<comment type="function">
    <text evidence="1">Iron-sulfur protein (IP) subunit of succinate dehydrogenase (SDH) that is involved in complex II of the mitochondrial electron transport chain and is responsible for transferring electrons from succinate to ubiquinone (coenzyme Q).</text>
</comment>